<dbReference type="GO" id="GO:0016740">
    <property type="term" value="F:transferase activity"/>
    <property type="evidence" value="ECO:0007669"/>
    <property type="project" value="UniProtKB-KW"/>
</dbReference>
<evidence type="ECO:0000259" key="2">
    <source>
        <dbReference type="Pfam" id="PF00685"/>
    </source>
</evidence>
<evidence type="ECO:0000313" key="4">
    <source>
        <dbReference type="Proteomes" id="UP001529510"/>
    </source>
</evidence>
<dbReference type="InterPro" id="IPR027417">
    <property type="entry name" value="P-loop_NTPase"/>
</dbReference>
<feature type="non-terminal residue" evidence="3">
    <location>
        <position position="58"/>
    </location>
</feature>
<organism evidence="3 4">
    <name type="scientific">Cirrhinus mrigala</name>
    <name type="common">Mrigala</name>
    <dbReference type="NCBI Taxonomy" id="683832"/>
    <lineage>
        <taxon>Eukaryota</taxon>
        <taxon>Metazoa</taxon>
        <taxon>Chordata</taxon>
        <taxon>Craniata</taxon>
        <taxon>Vertebrata</taxon>
        <taxon>Euteleostomi</taxon>
        <taxon>Actinopterygii</taxon>
        <taxon>Neopterygii</taxon>
        <taxon>Teleostei</taxon>
        <taxon>Ostariophysi</taxon>
        <taxon>Cypriniformes</taxon>
        <taxon>Cyprinidae</taxon>
        <taxon>Labeoninae</taxon>
        <taxon>Labeonini</taxon>
        <taxon>Cirrhinus</taxon>
    </lineage>
</organism>
<dbReference type="Pfam" id="PF00685">
    <property type="entry name" value="Sulfotransfer_1"/>
    <property type="match status" value="1"/>
</dbReference>
<protein>
    <recommendedName>
        <fullName evidence="1">Sulfotransferase</fullName>
        <ecNumber evidence="1">2.8.2.-</ecNumber>
    </recommendedName>
</protein>
<dbReference type="Gene3D" id="3.40.50.300">
    <property type="entry name" value="P-loop containing nucleotide triphosphate hydrolases"/>
    <property type="match status" value="1"/>
</dbReference>
<proteinExistence type="inferred from homology"/>
<dbReference type="AlphaFoldDB" id="A0ABD0RHC5"/>
<evidence type="ECO:0000313" key="3">
    <source>
        <dbReference type="EMBL" id="KAL0197861.1"/>
    </source>
</evidence>
<dbReference type="EMBL" id="JAMKFB020000003">
    <property type="protein sequence ID" value="KAL0197861.1"/>
    <property type="molecule type" value="Genomic_DNA"/>
</dbReference>
<dbReference type="SUPFAM" id="SSF52540">
    <property type="entry name" value="P-loop containing nucleoside triphosphate hydrolases"/>
    <property type="match status" value="1"/>
</dbReference>
<sequence>DLRTAVEKICKFLEKNLDDTAIAQIVEKATFKNMKKDPKANYEFIPGELLLKPEFMRK</sequence>
<dbReference type="EC" id="2.8.2.-" evidence="1"/>
<reference evidence="3 4" key="1">
    <citation type="submission" date="2024-05" db="EMBL/GenBank/DDBJ databases">
        <title>Genome sequencing and assembly of Indian major carp, Cirrhinus mrigala (Hamilton, 1822).</title>
        <authorList>
            <person name="Mohindra V."/>
            <person name="Chowdhury L.M."/>
            <person name="Lal K."/>
            <person name="Jena J.K."/>
        </authorList>
    </citation>
    <scope>NUCLEOTIDE SEQUENCE [LARGE SCALE GENOMIC DNA]</scope>
    <source>
        <strain evidence="3">CM1030</strain>
        <tissue evidence="3">Blood</tissue>
    </source>
</reference>
<comment type="similarity">
    <text evidence="1">Belongs to the sulfotransferase 1 family.</text>
</comment>
<feature type="domain" description="Sulfotransferase" evidence="2">
    <location>
        <begin position="1"/>
        <end position="47"/>
    </location>
</feature>
<dbReference type="Proteomes" id="UP001529510">
    <property type="component" value="Unassembled WGS sequence"/>
</dbReference>
<evidence type="ECO:0000256" key="1">
    <source>
        <dbReference type="RuleBase" id="RU361155"/>
    </source>
</evidence>
<feature type="non-terminal residue" evidence="3">
    <location>
        <position position="1"/>
    </location>
</feature>
<keyword evidence="1" id="KW-0808">Transferase</keyword>
<comment type="caution">
    <text evidence="3">The sequence shown here is derived from an EMBL/GenBank/DDBJ whole genome shotgun (WGS) entry which is preliminary data.</text>
</comment>
<gene>
    <name evidence="3" type="ORF">M9458_006401</name>
</gene>
<accession>A0ABD0RHC5</accession>
<keyword evidence="4" id="KW-1185">Reference proteome</keyword>
<dbReference type="InterPro" id="IPR000863">
    <property type="entry name" value="Sulfotransferase_dom"/>
</dbReference>
<name>A0ABD0RHC5_CIRMR</name>